<feature type="domain" description="RNA polymerase sigma-70 region 2" evidence="5">
    <location>
        <begin position="2"/>
        <end position="64"/>
    </location>
</feature>
<dbReference type="Pfam" id="PF04542">
    <property type="entry name" value="Sigma70_r2"/>
    <property type="match status" value="1"/>
</dbReference>
<keyword evidence="2" id="KW-0805">Transcription regulation</keyword>
<dbReference type="Gene3D" id="1.10.10.10">
    <property type="entry name" value="Winged helix-like DNA-binding domain superfamily/Winged helix DNA-binding domain"/>
    <property type="match status" value="1"/>
</dbReference>
<dbReference type="InterPro" id="IPR007627">
    <property type="entry name" value="RNA_pol_sigma70_r2"/>
</dbReference>
<keyword evidence="4" id="KW-0804">Transcription</keyword>
<dbReference type="PANTHER" id="PTHR43133:SF46">
    <property type="entry name" value="RNA POLYMERASE SIGMA-70 FACTOR ECF SUBFAMILY"/>
    <property type="match status" value="1"/>
</dbReference>
<accession>A0A7X0RLA9</accession>
<dbReference type="InterPro" id="IPR014284">
    <property type="entry name" value="RNA_pol_sigma-70_dom"/>
</dbReference>
<dbReference type="NCBIfam" id="TIGR02937">
    <property type="entry name" value="sigma70-ECF"/>
    <property type="match status" value="1"/>
</dbReference>
<dbReference type="Gene3D" id="1.10.1740.10">
    <property type="match status" value="1"/>
</dbReference>
<sequence>MHKYGQDVWNLAFILTRSRDMADDVSQDVFLKAYTTIGSFRGSSSVRTWLLAITRNTSINAMRTAFMRRVTLTAWVTDTRASPSAEIEALARTLSDEIWAKVLALPFKLREVLILQAKYEMSIREIADLLRLSEGTVKSRLARARGRMTDSREEEEADA</sequence>
<comment type="similarity">
    <text evidence="1">Belongs to the sigma-70 factor family. ECF subfamily.</text>
</comment>
<evidence type="ECO:0000313" key="8">
    <source>
        <dbReference type="Proteomes" id="UP000547209"/>
    </source>
</evidence>
<dbReference type="Pfam" id="PF08281">
    <property type="entry name" value="Sigma70_r4_2"/>
    <property type="match status" value="1"/>
</dbReference>
<dbReference type="SUPFAM" id="SSF88659">
    <property type="entry name" value="Sigma3 and sigma4 domains of RNA polymerase sigma factors"/>
    <property type="match status" value="1"/>
</dbReference>
<dbReference type="InterPro" id="IPR036388">
    <property type="entry name" value="WH-like_DNA-bd_sf"/>
</dbReference>
<dbReference type="PANTHER" id="PTHR43133">
    <property type="entry name" value="RNA POLYMERASE ECF-TYPE SIGMA FACTO"/>
    <property type="match status" value="1"/>
</dbReference>
<dbReference type="Proteomes" id="UP000547209">
    <property type="component" value="Unassembled WGS sequence"/>
</dbReference>
<dbReference type="GO" id="GO:0003677">
    <property type="term" value="F:DNA binding"/>
    <property type="evidence" value="ECO:0007669"/>
    <property type="project" value="InterPro"/>
</dbReference>
<keyword evidence="8" id="KW-1185">Reference proteome</keyword>
<dbReference type="InterPro" id="IPR013324">
    <property type="entry name" value="RNA_pol_sigma_r3/r4-like"/>
</dbReference>
<dbReference type="CDD" id="cd06171">
    <property type="entry name" value="Sigma70_r4"/>
    <property type="match status" value="1"/>
</dbReference>
<dbReference type="InterPro" id="IPR039425">
    <property type="entry name" value="RNA_pol_sigma-70-like"/>
</dbReference>
<gene>
    <name evidence="7" type="ORF">H7C19_02695</name>
</gene>
<protein>
    <submittedName>
        <fullName evidence="7">Sigma-70 family RNA polymerase sigma factor</fullName>
    </submittedName>
</protein>
<dbReference type="GO" id="GO:0016987">
    <property type="term" value="F:sigma factor activity"/>
    <property type="evidence" value="ECO:0007669"/>
    <property type="project" value="UniProtKB-KW"/>
</dbReference>
<name>A0A7X0RLA9_9BACL</name>
<evidence type="ECO:0000256" key="1">
    <source>
        <dbReference type="ARBA" id="ARBA00010641"/>
    </source>
</evidence>
<evidence type="ECO:0000259" key="6">
    <source>
        <dbReference type="Pfam" id="PF08281"/>
    </source>
</evidence>
<evidence type="ECO:0000313" key="7">
    <source>
        <dbReference type="EMBL" id="MBB6669588.1"/>
    </source>
</evidence>
<evidence type="ECO:0000259" key="5">
    <source>
        <dbReference type="Pfam" id="PF04542"/>
    </source>
</evidence>
<dbReference type="InterPro" id="IPR013249">
    <property type="entry name" value="RNA_pol_sigma70_r4_t2"/>
</dbReference>
<dbReference type="AlphaFoldDB" id="A0A7X0RLA9"/>
<dbReference type="InterPro" id="IPR013325">
    <property type="entry name" value="RNA_pol_sigma_r2"/>
</dbReference>
<comment type="caution">
    <text evidence="7">The sequence shown here is derived from an EMBL/GenBank/DDBJ whole genome shotgun (WGS) entry which is preliminary data.</text>
</comment>
<evidence type="ECO:0000256" key="2">
    <source>
        <dbReference type="ARBA" id="ARBA00023015"/>
    </source>
</evidence>
<dbReference type="GO" id="GO:0006352">
    <property type="term" value="P:DNA-templated transcription initiation"/>
    <property type="evidence" value="ECO:0007669"/>
    <property type="project" value="InterPro"/>
</dbReference>
<keyword evidence="3" id="KW-0731">Sigma factor</keyword>
<evidence type="ECO:0000256" key="3">
    <source>
        <dbReference type="ARBA" id="ARBA00023082"/>
    </source>
</evidence>
<dbReference type="SUPFAM" id="SSF88946">
    <property type="entry name" value="Sigma2 domain of RNA polymerase sigma factors"/>
    <property type="match status" value="1"/>
</dbReference>
<proteinExistence type="inferred from homology"/>
<feature type="domain" description="RNA polymerase sigma factor 70 region 4 type 2" evidence="6">
    <location>
        <begin position="96"/>
        <end position="148"/>
    </location>
</feature>
<dbReference type="EMBL" id="JACJVP010000002">
    <property type="protein sequence ID" value="MBB6669588.1"/>
    <property type="molecule type" value="Genomic_DNA"/>
</dbReference>
<reference evidence="7 8" key="1">
    <citation type="submission" date="2020-08" db="EMBL/GenBank/DDBJ databases">
        <title>Cohnella phylogeny.</title>
        <authorList>
            <person name="Dunlap C."/>
        </authorList>
    </citation>
    <scope>NUCLEOTIDE SEQUENCE [LARGE SCALE GENOMIC DNA]</scope>
    <source>
        <strain evidence="7 8">DSM 28246</strain>
    </source>
</reference>
<organism evidence="7 8">
    <name type="scientific">Cohnella nanjingensis</name>
    <dbReference type="NCBI Taxonomy" id="1387779"/>
    <lineage>
        <taxon>Bacteria</taxon>
        <taxon>Bacillati</taxon>
        <taxon>Bacillota</taxon>
        <taxon>Bacilli</taxon>
        <taxon>Bacillales</taxon>
        <taxon>Paenibacillaceae</taxon>
        <taxon>Cohnella</taxon>
    </lineage>
</organism>
<evidence type="ECO:0000256" key="4">
    <source>
        <dbReference type="ARBA" id="ARBA00023163"/>
    </source>
</evidence>